<feature type="region of interest" description="Disordered" evidence="1">
    <location>
        <begin position="21"/>
        <end position="46"/>
    </location>
</feature>
<feature type="compositionally biased region" description="Low complexity" evidence="1">
    <location>
        <begin position="21"/>
        <end position="34"/>
    </location>
</feature>
<keyword evidence="3" id="KW-1185">Reference proteome</keyword>
<dbReference type="GeneID" id="64821240"/>
<evidence type="ECO:0000256" key="1">
    <source>
        <dbReference type="SAM" id="MobiDB-lite"/>
    </source>
</evidence>
<accession>A0A8T8KAQ8</accession>
<evidence type="ECO:0000313" key="3">
    <source>
        <dbReference type="Proteomes" id="UP000681041"/>
    </source>
</evidence>
<dbReference type="Proteomes" id="UP000681041">
    <property type="component" value="Chromosome"/>
</dbReference>
<sequence length="83" mass="9138">MAVEILISKILLLLLLLQRSNSSRSISSCINRSSTAESSKNEPGEISGNINAKLEAAATKTKIKIIKNKNKTINNIFKIKIRN</sequence>
<gene>
    <name evidence="2" type="ORF">HYG87_10705</name>
</gene>
<reference evidence="2" key="1">
    <citation type="submission" date="2020-07" db="EMBL/GenBank/DDBJ databases">
        <title>Methanobacterium. sp. MethCan genome.</title>
        <authorList>
            <person name="Postec A."/>
            <person name="Quemeneur M."/>
        </authorList>
    </citation>
    <scope>NUCLEOTIDE SEQUENCE</scope>
    <source>
        <strain evidence="2">MethCAN</strain>
    </source>
</reference>
<protein>
    <submittedName>
        <fullName evidence="2">Uncharacterized protein</fullName>
    </submittedName>
</protein>
<name>A0A8T8KAQ8_9EURY</name>
<dbReference type="RefSeq" id="WP_211533152.1">
    <property type="nucleotide sequence ID" value="NZ_CP058560.1"/>
</dbReference>
<dbReference type="KEGG" id="meme:HYG87_10705"/>
<dbReference type="AlphaFoldDB" id="A0A8T8KAQ8"/>
<proteinExistence type="predicted"/>
<organism evidence="2 3">
    <name type="scientific">Methanobacterium alkalithermotolerans</name>
    <dbReference type="NCBI Taxonomy" id="2731220"/>
    <lineage>
        <taxon>Archaea</taxon>
        <taxon>Methanobacteriati</taxon>
        <taxon>Methanobacteriota</taxon>
        <taxon>Methanomada group</taxon>
        <taxon>Methanobacteria</taxon>
        <taxon>Methanobacteriales</taxon>
        <taxon>Methanobacteriaceae</taxon>
        <taxon>Methanobacterium</taxon>
    </lineage>
</organism>
<dbReference type="EMBL" id="CP058560">
    <property type="protein sequence ID" value="QUH24193.1"/>
    <property type="molecule type" value="Genomic_DNA"/>
</dbReference>
<evidence type="ECO:0000313" key="2">
    <source>
        <dbReference type="EMBL" id="QUH24193.1"/>
    </source>
</evidence>